<protein>
    <submittedName>
        <fullName evidence="2">Uncharacterized protein</fullName>
    </submittedName>
</protein>
<dbReference type="Proteomes" id="UP000078492">
    <property type="component" value="Unassembled WGS sequence"/>
</dbReference>
<organism evidence="2 3">
    <name type="scientific">Trachymyrmex cornetzi</name>
    <dbReference type="NCBI Taxonomy" id="471704"/>
    <lineage>
        <taxon>Eukaryota</taxon>
        <taxon>Metazoa</taxon>
        <taxon>Ecdysozoa</taxon>
        <taxon>Arthropoda</taxon>
        <taxon>Hexapoda</taxon>
        <taxon>Insecta</taxon>
        <taxon>Pterygota</taxon>
        <taxon>Neoptera</taxon>
        <taxon>Endopterygota</taxon>
        <taxon>Hymenoptera</taxon>
        <taxon>Apocrita</taxon>
        <taxon>Aculeata</taxon>
        <taxon>Formicoidea</taxon>
        <taxon>Formicidae</taxon>
        <taxon>Myrmicinae</taxon>
        <taxon>Trachymyrmex</taxon>
    </lineage>
</organism>
<reference evidence="2 3" key="1">
    <citation type="submission" date="2015-09" db="EMBL/GenBank/DDBJ databases">
        <title>Trachymyrmex cornetzi WGS genome.</title>
        <authorList>
            <person name="Nygaard S."/>
            <person name="Hu H."/>
            <person name="Boomsma J."/>
            <person name="Zhang G."/>
        </authorList>
    </citation>
    <scope>NUCLEOTIDE SEQUENCE [LARGE SCALE GENOMIC DNA]</scope>
    <source>
        <strain evidence="2">Tcor2-1</strain>
        <tissue evidence="2">Whole body</tissue>
    </source>
</reference>
<gene>
    <name evidence="2" type="ORF">ALC57_04754</name>
</gene>
<proteinExistence type="predicted"/>
<dbReference type="AlphaFoldDB" id="A0A195ECY6"/>
<evidence type="ECO:0000256" key="1">
    <source>
        <dbReference type="SAM" id="MobiDB-lite"/>
    </source>
</evidence>
<name>A0A195ECY6_9HYME</name>
<keyword evidence="3" id="KW-1185">Reference proteome</keyword>
<evidence type="ECO:0000313" key="2">
    <source>
        <dbReference type="EMBL" id="KYN22971.1"/>
    </source>
</evidence>
<feature type="compositionally biased region" description="Polar residues" evidence="1">
    <location>
        <begin position="40"/>
        <end position="56"/>
    </location>
</feature>
<accession>A0A195ECY6</accession>
<dbReference type="EMBL" id="KQ979074">
    <property type="protein sequence ID" value="KYN22971.1"/>
    <property type="molecule type" value="Genomic_DNA"/>
</dbReference>
<evidence type="ECO:0000313" key="3">
    <source>
        <dbReference type="Proteomes" id="UP000078492"/>
    </source>
</evidence>
<feature type="region of interest" description="Disordered" evidence="1">
    <location>
        <begin position="1"/>
        <end position="56"/>
    </location>
</feature>
<sequence>MQPGPPAAGFACSLVNRPSHGREKENDPGDSAKEEATKPARTTSSAMLPTSYQWAK</sequence>
<feature type="compositionally biased region" description="Basic and acidic residues" evidence="1">
    <location>
        <begin position="20"/>
        <end position="38"/>
    </location>
</feature>